<evidence type="ECO:0000313" key="5">
    <source>
        <dbReference type="Proteomes" id="UP000031972"/>
    </source>
</evidence>
<evidence type="ECO:0000259" key="3">
    <source>
        <dbReference type="Pfam" id="PF22725"/>
    </source>
</evidence>
<accession>A0A0C2VYT3</accession>
<dbReference type="GO" id="GO:0016491">
    <property type="term" value="F:oxidoreductase activity"/>
    <property type="evidence" value="ECO:0007669"/>
    <property type="project" value="UniProtKB-KW"/>
</dbReference>
<dbReference type="RefSeq" id="WP_041055909.1">
    <property type="nucleotide sequence ID" value="NZ_JXRR01000010.1"/>
</dbReference>
<dbReference type="Gene3D" id="3.30.360.10">
    <property type="entry name" value="Dihydrodipicolinate Reductase, domain 2"/>
    <property type="match status" value="1"/>
</dbReference>
<dbReference type="OrthoDB" id="9815825at2"/>
<dbReference type="Pfam" id="PF01408">
    <property type="entry name" value="GFO_IDH_MocA"/>
    <property type="match status" value="1"/>
</dbReference>
<organism evidence="4 5">
    <name type="scientific">Jeotgalibacillus campisalis</name>
    <dbReference type="NCBI Taxonomy" id="220754"/>
    <lineage>
        <taxon>Bacteria</taxon>
        <taxon>Bacillati</taxon>
        <taxon>Bacillota</taxon>
        <taxon>Bacilli</taxon>
        <taxon>Bacillales</taxon>
        <taxon>Caryophanaceae</taxon>
        <taxon>Jeotgalibacillus</taxon>
    </lineage>
</organism>
<sequence length="329" mass="36200">MLNVALLSRWHVHADDYAKEAAENPMVSIQAVWDENQERGEKWAEELNVRFEKNLDVLLADQNIHAVIVDTPTGDHEKIITKAASYGKHIFSEKVLGMTVAECEKIFDAADQSDVSLMLSLPRLTSGYYLHAQQTLDEGLLGKLTMIRCRVAHNGAVPFDGSPNGWLPDHFLKKEGTGGGALIDLGAHPIYLTNRLAGEAKSVSARFSHFFNEEVDDQAVAVVEYTSGALGLIETGFVSGGFFALELHGTEGVYLIQDGQVRYKSSQVNGGEWVISPPLPADLPSAMQQWVNEILYGSKPSITREDMIQLTRINELAVQSNPNYSESSI</sequence>
<dbReference type="PANTHER" id="PTHR43818:SF11">
    <property type="entry name" value="BCDNA.GH03377"/>
    <property type="match status" value="1"/>
</dbReference>
<dbReference type="AlphaFoldDB" id="A0A0C2VYT3"/>
<name>A0A0C2VYT3_9BACL</name>
<dbReference type="SUPFAM" id="SSF51735">
    <property type="entry name" value="NAD(P)-binding Rossmann-fold domains"/>
    <property type="match status" value="1"/>
</dbReference>
<dbReference type="PANTHER" id="PTHR43818">
    <property type="entry name" value="BCDNA.GH03377"/>
    <property type="match status" value="1"/>
</dbReference>
<dbReference type="Gene3D" id="3.40.50.720">
    <property type="entry name" value="NAD(P)-binding Rossmann-like Domain"/>
    <property type="match status" value="1"/>
</dbReference>
<feature type="domain" description="GFO/IDH/MocA-like oxidoreductase" evidence="3">
    <location>
        <begin position="129"/>
        <end position="253"/>
    </location>
</feature>
<dbReference type="GO" id="GO:0000166">
    <property type="term" value="F:nucleotide binding"/>
    <property type="evidence" value="ECO:0007669"/>
    <property type="project" value="InterPro"/>
</dbReference>
<dbReference type="InterPro" id="IPR055170">
    <property type="entry name" value="GFO_IDH_MocA-like_dom"/>
</dbReference>
<dbReference type="PATRIC" id="fig|220754.4.peg.1159"/>
<evidence type="ECO:0000313" key="4">
    <source>
        <dbReference type="EMBL" id="KIL49103.1"/>
    </source>
</evidence>
<dbReference type="Pfam" id="PF22725">
    <property type="entry name" value="GFO_IDH_MocA_C3"/>
    <property type="match status" value="1"/>
</dbReference>
<reference evidence="4 5" key="1">
    <citation type="submission" date="2015-01" db="EMBL/GenBank/DDBJ databases">
        <title>Jeotgalibacillus campisalis genome sequencing.</title>
        <authorList>
            <person name="Goh K.M."/>
            <person name="Chan K.-G."/>
            <person name="Yaakop A.S."/>
            <person name="Ee R."/>
            <person name="Gan H.M."/>
            <person name="Chan C.S."/>
        </authorList>
    </citation>
    <scope>NUCLEOTIDE SEQUENCE [LARGE SCALE GENOMIC DNA]</scope>
    <source>
        <strain evidence="4 5">SF-57</strain>
    </source>
</reference>
<dbReference type="InterPro" id="IPR050463">
    <property type="entry name" value="Gfo/Idh/MocA_oxidrdct_glycsds"/>
</dbReference>
<keyword evidence="5" id="KW-1185">Reference proteome</keyword>
<dbReference type="InterPro" id="IPR036291">
    <property type="entry name" value="NAD(P)-bd_dom_sf"/>
</dbReference>
<gene>
    <name evidence="4" type="ORF">KR50_11380</name>
</gene>
<comment type="caution">
    <text evidence="4">The sequence shown here is derived from an EMBL/GenBank/DDBJ whole genome shotgun (WGS) entry which is preliminary data.</text>
</comment>
<protein>
    <submittedName>
        <fullName evidence="4">NADH-dependent dehydrogenase</fullName>
    </submittedName>
</protein>
<dbReference type="Proteomes" id="UP000031972">
    <property type="component" value="Unassembled WGS sequence"/>
</dbReference>
<dbReference type="InterPro" id="IPR000683">
    <property type="entry name" value="Gfo/Idh/MocA-like_OxRdtase_N"/>
</dbReference>
<dbReference type="SUPFAM" id="SSF55347">
    <property type="entry name" value="Glyceraldehyde-3-phosphate dehydrogenase-like, C-terminal domain"/>
    <property type="match status" value="1"/>
</dbReference>
<proteinExistence type="predicted"/>
<keyword evidence="1" id="KW-0560">Oxidoreductase</keyword>
<dbReference type="EMBL" id="JXRR01000010">
    <property type="protein sequence ID" value="KIL49103.1"/>
    <property type="molecule type" value="Genomic_DNA"/>
</dbReference>
<evidence type="ECO:0000256" key="1">
    <source>
        <dbReference type="ARBA" id="ARBA00023002"/>
    </source>
</evidence>
<feature type="domain" description="Gfo/Idh/MocA-like oxidoreductase N-terminal" evidence="2">
    <location>
        <begin position="20"/>
        <end position="118"/>
    </location>
</feature>
<evidence type="ECO:0000259" key="2">
    <source>
        <dbReference type="Pfam" id="PF01408"/>
    </source>
</evidence>